<dbReference type="RefSeq" id="WP_110813874.1">
    <property type="nucleotide sequence ID" value="NZ_QJTE01000002.1"/>
</dbReference>
<gene>
    <name evidence="2" type="ORF">DFP88_102629</name>
</gene>
<proteinExistence type="predicted"/>
<dbReference type="Proteomes" id="UP000248311">
    <property type="component" value="Unassembled WGS sequence"/>
</dbReference>
<dbReference type="InterPro" id="IPR007899">
    <property type="entry name" value="CHAD_dom"/>
</dbReference>
<evidence type="ECO:0000313" key="2">
    <source>
        <dbReference type="EMBL" id="PYE84826.1"/>
    </source>
</evidence>
<feature type="domain" description="CHAD" evidence="1">
    <location>
        <begin position="9"/>
        <end position="286"/>
    </location>
</feature>
<dbReference type="Gene3D" id="1.40.20.10">
    <property type="entry name" value="CHAD domain"/>
    <property type="match status" value="1"/>
</dbReference>
<dbReference type="PANTHER" id="PTHR39339:SF1">
    <property type="entry name" value="CHAD DOMAIN-CONTAINING PROTEIN"/>
    <property type="match status" value="1"/>
</dbReference>
<dbReference type="AlphaFoldDB" id="A0A318SWR7"/>
<keyword evidence="3" id="KW-1185">Reference proteome</keyword>
<evidence type="ECO:0000313" key="3">
    <source>
        <dbReference type="Proteomes" id="UP000248311"/>
    </source>
</evidence>
<reference evidence="2 3" key="1">
    <citation type="submission" date="2018-06" db="EMBL/GenBank/DDBJ databases">
        <title>Genomic Encyclopedia of Type Strains, Phase III (KMG-III): the genomes of soil and plant-associated and newly described type strains.</title>
        <authorList>
            <person name="Whitman W."/>
        </authorList>
    </citation>
    <scope>NUCLEOTIDE SEQUENCE [LARGE SCALE GENOMIC DNA]</scope>
    <source>
        <strain evidence="2 3">CECT 9025</strain>
    </source>
</reference>
<organism evidence="2 3">
    <name type="scientific">Pseudoroseicyclus aestuarii</name>
    <dbReference type="NCBI Taxonomy" id="1795041"/>
    <lineage>
        <taxon>Bacteria</taxon>
        <taxon>Pseudomonadati</taxon>
        <taxon>Pseudomonadota</taxon>
        <taxon>Alphaproteobacteria</taxon>
        <taxon>Rhodobacterales</taxon>
        <taxon>Paracoccaceae</taxon>
        <taxon>Pseudoroseicyclus</taxon>
    </lineage>
</organism>
<dbReference type="PANTHER" id="PTHR39339">
    <property type="entry name" value="SLR1444 PROTEIN"/>
    <property type="match status" value="1"/>
</dbReference>
<sequence length="299" mass="34200">MSYRFAPTDPSLAEGARRIAREELSAAVAGLEAPTDPHAAVHEARKAVKKTRGLLRLIRGGFSDYKAQNDHLREAGRLLSSQRDRAVLLETFERVSAAHADRLDRRRLTPLRRQLTEDREAADGTADIEERIDRFRGALQDIHDSAAHWHIKPKGWSAIEPGLARSYERAQTAMRQAERSRDAEALHDWRKRVKDHWYHTRLLSLLWPEGMKSHRKAARTLADLLGQHHDLDAFEPRLRQAELADGPKQALMQAVWDERALIEERAFALGPRLLAESPEALAARWKRLWKLRDRSAETA</sequence>
<dbReference type="SMART" id="SM00880">
    <property type="entry name" value="CHAD"/>
    <property type="match status" value="1"/>
</dbReference>
<protein>
    <submittedName>
        <fullName evidence="2">CHAD domain-containing protein</fullName>
    </submittedName>
</protein>
<dbReference type="EMBL" id="QJTE01000002">
    <property type="protein sequence ID" value="PYE84826.1"/>
    <property type="molecule type" value="Genomic_DNA"/>
</dbReference>
<dbReference type="Pfam" id="PF05235">
    <property type="entry name" value="CHAD"/>
    <property type="match status" value="1"/>
</dbReference>
<evidence type="ECO:0000259" key="1">
    <source>
        <dbReference type="PROSITE" id="PS51708"/>
    </source>
</evidence>
<comment type="caution">
    <text evidence="2">The sequence shown here is derived from an EMBL/GenBank/DDBJ whole genome shotgun (WGS) entry which is preliminary data.</text>
</comment>
<accession>A0A318SWR7</accession>
<dbReference type="OrthoDB" id="9810907at2"/>
<dbReference type="InterPro" id="IPR038186">
    <property type="entry name" value="CHAD_dom_sf"/>
</dbReference>
<dbReference type="PROSITE" id="PS51708">
    <property type="entry name" value="CHAD"/>
    <property type="match status" value="1"/>
</dbReference>
<name>A0A318SWR7_9RHOB</name>